<accession>A0ABW5N3N5</accession>
<reference evidence="2" key="1">
    <citation type="journal article" date="2019" name="Int. J. Syst. Evol. Microbiol.">
        <title>The Global Catalogue of Microorganisms (GCM) 10K type strain sequencing project: providing services to taxonomists for standard genome sequencing and annotation.</title>
        <authorList>
            <consortium name="The Broad Institute Genomics Platform"/>
            <consortium name="The Broad Institute Genome Sequencing Center for Infectious Disease"/>
            <person name="Wu L."/>
            <person name="Ma J."/>
        </authorList>
    </citation>
    <scope>NUCLEOTIDE SEQUENCE [LARGE SCALE GENOMIC DNA]</scope>
    <source>
        <strain evidence="2">KCTC 42423</strain>
    </source>
</reference>
<comment type="caution">
    <text evidence="1">The sequence shown here is derived from an EMBL/GenBank/DDBJ whole genome shotgun (WGS) entry which is preliminary data.</text>
</comment>
<dbReference type="Proteomes" id="UP001597459">
    <property type="component" value="Unassembled WGS sequence"/>
</dbReference>
<name>A0ABW5N3N5_9FLAO</name>
<gene>
    <name evidence="1" type="ORF">ACFSTE_05315</name>
</gene>
<protein>
    <submittedName>
        <fullName evidence="1">Uncharacterized protein</fullName>
    </submittedName>
</protein>
<proteinExistence type="predicted"/>
<dbReference type="RefSeq" id="WP_378255571.1">
    <property type="nucleotide sequence ID" value="NZ_JBHSJV010000001.1"/>
</dbReference>
<evidence type="ECO:0000313" key="1">
    <source>
        <dbReference type="EMBL" id="MFD2590240.1"/>
    </source>
</evidence>
<keyword evidence="2" id="KW-1185">Reference proteome</keyword>
<sequence>MKFIELTLQNHTILHGFDARNQEITEAVAVETPSKKLVAVDRILSVSERFILIKYAYDRIIYWEYLDGYEEVLKKLSS</sequence>
<evidence type="ECO:0000313" key="2">
    <source>
        <dbReference type="Proteomes" id="UP001597459"/>
    </source>
</evidence>
<organism evidence="1 2">
    <name type="scientific">Aquimarina hainanensis</name>
    <dbReference type="NCBI Taxonomy" id="1578017"/>
    <lineage>
        <taxon>Bacteria</taxon>
        <taxon>Pseudomonadati</taxon>
        <taxon>Bacteroidota</taxon>
        <taxon>Flavobacteriia</taxon>
        <taxon>Flavobacteriales</taxon>
        <taxon>Flavobacteriaceae</taxon>
        <taxon>Aquimarina</taxon>
    </lineage>
</organism>
<dbReference type="EMBL" id="JBHULX010000003">
    <property type="protein sequence ID" value="MFD2590240.1"/>
    <property type="molecule type" value="Genomic_DNA"/>
</dbReference>